<dbReference type="STRING" id="1401328.P856_291"/>
<evidence type="ECO:0000313" key="10">
    <source>
        <dbReference type="EMBL" id="AHC73518.1"/>
    </source>
</evidence>
<dbReference type="InterPro" id="IPR006390">
    <property type="entry name" value="DHP_synth_dom"/>
</dbReference>
<dbReference type="InterPro" id="IPR045031">
    <property type="entry name" value="DHP_synth-like"/>
</dbReference>
<dbReference type="HOGENOM" id="CLU_008023_0_1_5"/>
<dbReference type="InterPro" id="IPR011005">
    <property type="entry name" value="Dihydropteroate_synth-like_sf"/>
</dbReference>
<comment type="pathway">
    <text evidence="3">Cofactor biosynthesis; tetrahydrofolate biosynthesis; 7,8-dihydrofolate from 2-amino-4-hydroxy-6-hydroxymethyl-7,8-dihydropteridine diphosphate and 4-aminobenzoate: step 1/2.</text>
</comment>
<dbReference type="Pfam" id="PF00809">
    <property type="entry name" value="Pterin_bind"/>
    <property type="match status" value="1"/>
</dbReference>
<dbReference type="KEGG" id="efk:P856_291"/>
<dbReference type="InterPro" id="IPR000489">
    <property type="entry name" value="Pterin-binding_dom"/>
</dbReference>
<name>V9TUZ5_9PROT</name>
<proteinExistence type="predicted"/>
<dbReference type="GO" id="GO:0005829">
    <property type="term" value="C:cytosol"/>
    <property type="evidence" value="ECO:0007669"/>
    <property type="project" value="TreeGrafter"/>
</dbReference>
<gene>
    <name evidence="10" type="primary">folP</name>
    <name evidence="10" type="ORF">P856_291</name>
</gene>
<evidence type="ECO:0000256" key="3">
    <source>
        <dbReference type="ARBA" id="ARBA00004763"/>
    </source>
</evidence>
<evidence type="ECO:0000256" key="4">
    <source>
        <dbReference type="ARBA" id="ARBA00012458"/>
    </source>
</evidence>
<accession>V9TUZ5</accession>
<dbReference type="NCBIfam" id="TIGR01496">
    <property type="entry name" value="DHPS"/>
    <property type="match status" value="1"/>
</dbReference>
<reference evidence="10 11" key="1">
    <citation type="journal article" date="2013" name="PLoS ONE">
        <title>Bacterial endosymbiosis in a chordate host: long-term co-evolution and conservation of secondary metabolism.</title>
        <authorList>
            <person name="Kwan J.C."/>
            <person name="Schmidt E.W."/>
        </authorList>
    </citation>
    <scope>NUCLEOTIDE SEQUENCE [LARGE SCALE GENOMIC DNA]</scope>
    <source>
        <strain evidence="11">faulkneri L5</strain>
    </source>
</reference>
<dbReference type="PROSITE" id="PS50972">
    <property type="entry name" value="PTERIN_BINDING"/>
    <property type="match status" value="1"/>
</dbReference>
<keyword evidence="7" id="KW-0460">Magnesium</keyword>
<dbReference type="Gene3D" id="3.20.20.20">
    <property type="entry name" value="Dihydropteroate synthase-like"/>
    <property type="match status" value="1"/>
</dbReference>
<evidence type="ECO:0000256" key="7">
    <source>
        <dbReference type="ARBA" id="ARBA00022842"/>
    </source>
</evidence>
<dbReference type="EMBL" id="CP006745">
    <property type="protein sequence ID" value="AHC73518.1"/>
    <property type="molecule type" value="Genomic_DNA"/>
</dbReference>
<dbReference type="PROSITE" id="PS00793">
    <property type="entry name" value="DHPS_2"/>
    <property type="match status" value="1"/>
</dbReference>
<dbReference type="GO" id="GO:0046654">
    <property type="term" value="P:tetrahydrofolate biosynthetic process"/>
    <property type="evidence" value="ECO:0007669"/>
    <property type="project" value="TreeGrafter"/>
</dbReference>
<comment type="catalytic activity">
    <reaction evidence="1">
        <text>(7,8-dihydropterin-6-yl)methyl diphosphate + 4-aminobenzoate = 7,8-dihydropteroate + diphosphate</text>
        <dbReference type="Rhea" id="RHEA:19949"/>
        <dbReference type="ChEBI" id="CHEBI:17836"/>
        <dbReference type="ChEBI" id="CHEBI:17839"/>
        <dbReference type="ChEBI" id="CHEBI:33019"/>
        <dbReference type="ChEBI" id="CHEBI:72950"/>
        <dbReference type="EC" id="2.5.1.15"/>
    </reaction>
</comment>
<comment type="cofactor">
    <cofactor evidence="2">
        <name>Mg(2+)</name>
        <dbReference type="ChEBI" id="CHEBI:18420"/>
    </cofactor>
</comment>
<evidence type="ECO:0000313" key="11">
    <source>
        <dbReference type="Proteomes" id="UP000018700"/>
    </source>
</evidence>
<keyword evidence="11" id="KW-1185">Reference proteome</keyword>
<evidence type="ECO:0000256" key="5">
    <source>
        <dbReference type="ARBA" id="ARBA00022679"/>
    </source>
</evidence>
<dbReference type="PROSITE" id="PS00792">
    <property type="entry name" value="DHPS_1"/>
    <property type="match status" value="1"/>
</dbReference>
<dbReference type="PANTHER" id="PTHR20941">
    <property type="entry name" value="FOLATE SYNTHESIS PROTEINS"/>
    <property type="match status" value="1"/>
</dbReference>
<dbReference type="eggNOG" id="COG0294">
    <property type="taxonomic scope" value="Bacteria"/>
</dbReference>
<protein>
    <recommendedName>
        <fullName evidence="4">dihydropteroate synthase</fullName>
        <ecNumber evidence="4">2.5.1.15</ecNumber>
    </recommendedName>
</protein>
<dbReference type="GO" id="GO:0046656">
    <property type="term" value="P:folic acid biosynthetic process"/>
    <property type="evidence" value="ECO:0007669"/>
    <property type="project" value="UniProtKB-KW"/>
</dbReference>
<dbReference type="PATRIC" id="fig|1401328.3.peg.282"/>
<dbReference type="CDD" id="cd00739">
    <property type="entry name" value="DHPS"/>
    <property type="match status" value="1"/>
</dbReference>
<dbReference type="EC" id="2.5.1.15" evidence="4"/>
<dbReference type="PANTHER" id="PTHR20941:SF1">
    <property type="entry name" value="FOLIC ACID SYNTHESIS PROTEIN FOL1"/>
    <property type="match status" value="1"/>
</dbReference>
<evidence type="ECO:0000256" key="2">
    <source>
        <dbReference type="ARBA" id="ARBA00001946"/>
    </source>
</evidence>
<evidence type="ECO:0000256" key="6">
    <source>
        <dbReference type="ARBA" id="ARBA00022723"/>
    </source>
</evidence>
<dbReference type="GO" id="GO:0004156">
    <property type="term" value="F:dihydropteroate synthase activity"/>
    <property type="evidence" value="ECO:0007669"/>
    <property type="project" value="UniProtKB-EC"/>
</dbReference>
<feature type="domain" description="Pterin-binding" evidence="9">
    <location>
        <begin position="105"/>
        <end position="358"/>
    </location>
</feature>
<evidence type="ECO:0000259" key="9">
    <source>
        <dbReference type="PROSITE" id="PS50972"/>
    </source>
</evidence>
<evidence type="ECO:0000256" key="8">
    <source>
        <dbReference type="ARBA" id="ARBA00022909"/>
    </source>
</evidence>
<keyword evidence="5" id="KW-0808">Transferase</keyword>
<keyword evidence="8" id="KW-0289">Folate biosynthesis</keyword>
<organism evidence="10 11">
    <name type="scientific">Candidatus Endolissoclinum faulkneri L5</name>
    <dbReference type="NCBI Taxonomy" id="1401328"/>
    <lineage>
        <taxon>Bacteria</taxon>
        <taxon>Pseudomonadati</taxon>
        <taxon>Pseudomonadota</taxon>
        <taxon>Alphaproteobacteria</taxon>
        <taxon>Rhodospirillales</taxon>
        <taxon>Rhodospirillaceae</taxon>
        <taxon>Candidatus Endolissoclinum</taxon>
    </lineage>
</organism>
<dbReference type="Proteomes" id="UP000018700">
    <property type="component" value="Chromosome"/>
</dbReference>
<dbReference type="RefSeq" id="WP_025300400.1">
    <property type="nucleotide sequence ID" value="NZ_CP006745.1"/>
</dbReference>
<dbReference type="GO" id="GO:0046872">
    <property type="term" value="F:metal ion binding"/>
    <property type="evidence" value="ECO:0007669"/>
    <property type="project" value="UniProtKB-KW"/>
</dbReference>
<sequence length="367" mass="39659">MNFRIIREPLPTRGLPLSTIISPEYARPVDLLYGPMAKIAVDAGEALLLAGGPIAFRALQLIYRESNCLRVQTVTVPELDSVVLPIGMLQCFINSRPPMWSNSVPVIMGIVNVTPDSFFDGGFFAARDDAISRGRQLAAAGADILDIGGESTRPGAIEITVAEEIDRVVPVIEALANEQYRVSIDTRKASVMHAALEAGATIVNDISGLIYDSNARELLANYTCPIVLMHMRGTHETMHNDYHYSFAPIEVYDELSERLAAAEMAGIALDRLVIDPGFGFSKSVSHNVLITAWLTMFHGMGRPILFGASRKSSIAALSCKEPAQARLPGSIALALSAFELGVQAVRVHDVSETAQAFAVRQAILNSL</sequence>
<dbReference type="AlphaFoldDB" id="V9TUZ5"/>
<keyword evidence="6" id="KW-0479">Metal-binding</keyword>
<evidence type="ECO:0000256" key="1">
    <source>
        <dbReference type="ARBA" id="ARBA00000012"/>
    </source>
</evidence>
<dbReference type="SUPFAM" id="SSF51717">
    <property type="entry name" value="Dihydropteroate synthetase-like"/>
    <property type="match status" value="1"/>
</dbReference>